<sequence>MGTFGNIQESEQTDFPGQRIQEPRHSHKSRKLSARSCYQSKRAEVFLWFSHLPFAPPPIDLLVSFPPNTTPTQVVLLLYNYTLIRDAILACIFPDIRRDVGSDPAWRRALPEELPPLPVEDSANQLGHIKRAQNRQMSDCRAQTRN</sequence>
<protein>
    <submittedName>
        <fullName evidence="2">Str. FM013</fullName>
    </submittedName>
</protein>
<organism evidence="2 3">
    <name type="scientific">Penicillium camemberti (strain FM 013)</name>
    <dbReference type="NCBI Taxonomy" id="1429867"/>
    <lineage>
        <taxon>Eukaryota</taxon>
        <taxon>Fungi</taxon>
        <taxon>Dikarya</taxon>
        <taxon>Ascomycota</taxon>
        <taxon>Pezizomycotina</taxon>
        <taxon>Eurotiomycetes</taxon>
        <taxon>Eurotiomycetidae</taxon>
        <taxon>Eurotiales</taxon>
        <taxon>Aspergillaceae</taxon>
        <taxon>Penicillium</taxon>
    </lineage>
</organism>
<accession>A0A0G4PE48</accession>
<feature type="region of interest" description="Disordered" evidence="1">
    <location>
        <begin position="1"/>
        <end position="33"/>
    </location>
</feature>
<evidence type="ECO:0000313" key="3">
    <source>
        <dbReference type="Proteomes" id="UP000053732"/>
    </source>
</evidence>
<proteinExistence type="predicted"/>
<dbReference type="AlphaFoldDB" id="A0A0G4PE48"/>
<feature type="compositionally biased region" description="Polar residues" evidence="1">
    <location>
        <begin position="1"/>
        <end position="15"/>
    </location>
</feature>
<evidence type="ECO:0000313" key="2">
    <source>
        <dbReference type="EMBL" id="CRL24544.1"/>
    </source>
</evidence>
<name>A0A0G4PE48_PENC3</name>
<reference evidence="2 3" key="1">
    <citation type="journal article" date="2014" name="Nat. Commun.">
        <title>Multiple recent horizontal transfers of a large genomic region in cheese making fungi.</title>
        <authorList>
            <person name="Cheeseman K."/>
            <person name="Ropars J."/>
            <person name="Renault P."/>
            <person name="Dupont J."/>
            <person name="Gouzy J."/>
            <person name="Branca A."/>
            <person name="Abraham A.L."/>
            <person name="Ceppi M."/>
            <person name="Conseiller E."/>
            <person name="Debuchy R."/>
            <person name="Malagnac F."/>
            <person name="Goarin A."/>
            <person name="Silar P."/>
            <person name="Lacoste S."/>
            <person name="Sallet E."/>
            <person name="Bensimon A."/>
            <person name="Giraud T."/>
            <person name="Brygoo Y."/>
        </authorList>
    </citation>
    <scope>NUCLEOTIDE SEQUENCE [LARGE SCALE GENOMIC DNA]</scope>
    <source>
        <strain evidence="3">FM 013</strain>
    </source>
</reference>
<dbReference type="Proteomes" id="UP000053732">
    <property type="component" value="Unassembled WGS sequence"/>
</dbReference>
<keyword evidence="3" id="KW-1185">Reference proteome</keyword>
<evidence type="ECO:0000256" key="1">
    <source>
        <dbReference type="SAM" id="MobiDB-lite"/>
    </source>
</evidence>
<dbReference type="EMBL" id="HG793145">
    <property type="protein sequence ID" value="CRL24544.1"/>
    <property type="molecule type" value="Genomic_DNA"/>
</dbReference>
<gene>
    <name evidence="2" type="ORF">PCAMFM013_S012g000154</name>
</gene>